<name>A0A1Y2HLB9_9FUNG</name>
<evidence type="ECO:0000313" key="2">
    <source>
        <dbReference type="Proteomes" id="UP000193411"/>
    </source>
</evidence>
<proteinExistence type="predicted"/>
<dbReference type="Proteomes" id="UP000193411">
    <property type="component" value="Unassembled WGS sequence"/>
</dbReference>
<dbReference type="EMBL" id="MCFL01000028">
    <property type="protein sequence ID" value="ORZ34493.1"/>
    <property type="molecule type" value="Genomic_DNA"/>
</dbReference>
<reference evidence="1 2" key="1">
    <citation type="submission" date="2016-07" db="EMBL/GenBank/DDBJ databases">
        <title>Pervasive Adenine N6-methylation of Active Genes in Fungi.</title>
        <authorList>
            <consortium name="DOE Joint Genome Institute"/>
            <person name="Mondo S.J."/>
            <person name="Dannebaum R.O."/>
            <person name="Kuo R.C."/>
            <person name="Labutti K."/>
            <person name="Haridas S."/>
            <person name="Kuo A."/>
            <person name="Salamov A."/>
            <person name="Ahrendt S.R."/>
            <person name="Lipzen A."/>
            <person name="Sullivan W."/>
            <person name="Andreopoulos W.B."/>
            <person name="Clum A."/>
            <person name="Lindquist E."/>
            <person name="Daum C."/>
            <person name="Ramamoorthy G.K."/>
            <person name="Gryganskyi A."/>
            <person name="Culley D."/>
            <person name="Magnuson J.K."/>
            <person name="James T.Y."/>
            <person name="O'Malley M.A."/>
            <person name="Stajich J.E."/>
            <person name="Spatafora J.W."/>
            <person name="Visel A."/>
            <person name="Grigoriev I.V."/>
        </authorList>
    </citation>
    <scope>NUCLEOTIDE SEQUENCE [LARGE SCALE GENOMIC DNA]</scope>
    <source>
        <strain evidence="1 2">PL171</strain>
    </source>
</reference>
<protein>
    <submittedName>
        <fullName evidence="1">Uncharacterized protein</fullName>
    </submittedName>
</protein>
<organism evidence="1 2">
    <name type="scientific">Catenaria anguillulae PL171</name>
    <dbReference type="NCBI Taxonomy" id="765915"/>
    <lineage>
        <taxon>Eukaryota</taxon>
        <taxon>Fungi</taxon>
        <taxon>Fungi incertae sedis</taxon>
        <taxon>Blastocladiomycota</taxon>
        <taxon>Blastocladiomycetes</taxon>
        <taxon>Blastocladiales</taxon>
        <taxon>Catenariaceae</taxon>
        <taxon>Catenaria</taxon>
    </lineage>
</organism>
<keyword evidence="2" id="KW-1185">Reference proteome</keyword>
<accession>A0A1Y2HLB9</accession>
<evidence type="ECO:0000313" key="1">
    <source>
        <dbReference type="EMBL" id="ORZ34493.1"/>
    </source>
</evidence>
<feature type="non-terminal residue" evidence="1">
    <location>
        <position position="1"/>
    </location>
</feature>
<gene>
    <name evidence="1" type="ORF">BCR44DRAFT_1436310</name>
</gene>
<sequence length="110" mass="12249">GLRWGCLPLNIAGWEQGSHLRVRAMQLRQHTPGAFCKGATVFSKQEPAALRPTNANTDLGFEQVIRQFDSCQHQTANNRHVFAVGQQRAITEKRCSRKILGLSYSPAETS</sequence>
<dbReference type="AlphaFoldDB" id="A0A1Y2HLB9"/>
<comment type="caution">
    <text evidence="1">The sequence shown here is derived from an EMBL/GenBank/DDBJ whole genome shotgun (WGS) entry which is preliminary data.</text>
</comment>